<feature type="region of interest" description="Disordered" evidence="1">
    <location>
        <begin position="1"/>
        <end position="51"/>
    </location>
</feature>
<dbReference type="Proteomes" id="UP000521379">
    <property type="component" value="Unassembled WGS sequence"/>
</dbReference>
<keyword evidence="4" id="KW-1185">Reference proteome</keyword>
<sequence length="284" mass="29529">MESSEQSSHPAPHGAPRAPDSLAGASSPGASPAEAGSTGTSSHSPSRRRQPTPLHLALALAACAVLAVLQLPVAGVPDILDPPGRLWGLWPQTTVWIALAAVCFAGAQQVYRALNRATHRAEVFEGATPPPSLMEDHRHVSAALWLAVAAVLCAVILPPMLVGQWTLQPVQMWQGLYGSYGMAGIIAAVALLAYHSGFAVLTALALACAQSLAEALGGRTWLSKVPVGGVVIGLVAAVYQSVTGGWPLFVTTMISCILLGMVHPLTGRRLRWTAPATALVLIFL</sequence>
<dbReference type="AlphaFoldDB" id="A0A846TTC0"/>
<feature type="transmembrane region" description="Helical" evidence="2">
    <location>
        <begin position="93"/>
        <end position="111"/>
    </location>
</feature>
<feature type="transmembrane region" description="Helical" evidence="2">
    <location>
        <begin position="142"/>
        <end position="162"/>
    </location>
</feature>
<feature type="transmembrane region" description="Helical" evidence="2">
    <location>
        <begin position="221"/>
        <end position="239"/>
    </location>
</feature>
<keyword evidence="2" id="KW-0472">Membrane</keyword>
<comment type="caution">
    <text evidence="3">The sequence shown here is derived from an EMBL/GenBank/DDBJ whole genome shotgun (WGS) entry which is preliminary data.</text>
</comment>
<evidence type="ECO:0000256" key="1">
    <source>
        <dbReference type="SAM" id="MobiDB-lite"/>
    </source>
</evidence>
<keyword evidence="2" id="KW-1133">Transmembrane helix</keyword>
<evidence type="ECO:0000313" key="4">
    <source>
        <dbReference type="Proteomes" id="UP000521379"/>
    </source>
</evidence>
<protein>
    <submittedName>
        <fullName evidence="3">Uncharacterized protein</fullName>
    </submittedName>
</protein>
<organism evidence="3 4">
    <name type="scientific">Kocuria subflava</name>
    <dbReference type="NCBI Taxonomy" id="1736139"/>
    <lineage>
        <taxon>Bacteria</taxon>
        <taxon>Bacillati</taxon>
        <taxon>Actinomycetota</taxon>
        <taxon>Actinomycetes</taxon>
        <taxon>Micrococcales</taxon>
        <taxon>Micrococcaceae</taxon>
        <taxon>Kocuria</taxon>
    </lineage>
</organism>
<dbReference type="EMBL" id="JAAVUN010000004">
    <property type="protein sequence ID" value="NKE09034.1"/>
    <property type="molecule type" value="Genomic_DNA"/>
</dbReference>
<dbReference type="RefSeq" id="WP_119932345.1">
    <property type="nucleotide sequence ID" value="NZ_JAAVUN010000004.1"/>
</dbReference>
<feature type="transmembrane region" description="Helical" evidence="2">
    <location>
        <begin position="54"/>
        <end position="73"/>
    </location>
</feature>
<feature type="compositionally biased region" description="Low complexity" evidence="1">
    <location>
        <begin position="18"/>
        <end position="42"/>
    </location>
</feature>
<proteinExistence type="predicted"/>
<reference evidence="3 4" key="1">
    <citation type="submission" date="2020-02" db="EMBL/GenBank/DDBJ databases">
        <authorList>
            <person name="Sun Q."/>
        </authorList>
    </citation>
    <scope>NUCLEOTIDE SEQUENCE [LARGE SCALE GENOMIC DNA]</scope>
    <source>
        <strain evidence="3 4">YIM 13062</strain>
    </source>
</reference>
<evidence type="ECO:0000256" key="2">
    <source>
        <dbReference type="SAM" id="Phobius"/>
    </source>
</evidence>
<gene>
    <name evidence="3" type="ORF">GTW58_03560</name>
</gene>
<name>A0A846TTC0_9MICC</name>
<feature type="transmembrane region" description="Helical" evidence="2">
    <location>
        <begin position="245"/>
        <end position="262"/>
    </location>
</feature>
<feature type="transmembrane region" description="Helical" evidence="2">
    <location>
        <begin position="182"/>
        <end position="209"/>
    </location>
</feature>
<accession>A0A846TTC0</accession>
<keyword evidence="2" id="KW-0812">Transmembrane</keyword>
<evidence type="ECO:0000313" key="3">
    <source>
        <dbReference type="EMBL" id="NKE09034.1"/>
    </source>
</evidence>